<feature type="domain" description="Beta-galactosidase 1-like first all-beta" evidence="6">
    <location>
        <begin position="442"/>
        <end position="556"/>
    </location>
</feature>
<dbReference type="InterPro" id="IPR026283">
    <property type="entry name" value="B-gal_1-like"/>
</dbReference>
<dbReference type="PANTHER" id="PTHR23421">
    <property type="entry name" value="BETA-GALACTOSIDASE RELATED"/>
    <property type="match status" value="1"/>
</dbReference>
<dbReference type="PIRSF" id="PIRSF006336">
    <property type="entry name" value="B-gal"/>
    <property type="match status" value="1"/>
</dbReference>
<dbReference type="InterPro" id="IPR031330">
    <property type="entry name" value="Gly_Hdrlase_35_cat"/>
</dbReference>
<keyword evidence="2" id="KW-0326">Glycosidase</keyword>
<name>A0A8J2M342_9HEXA</name>
<dbReference type="InterPro" id="IPR048912">
    <property type="entry name" value="BetaGal1-like_ABD1"/>
</dbReference>
<comment type="caution">
    <text evidence="8">The sequence shown here is derived from an EMBL/GenBank/DDBJ whole genome shotgun (WGS) entry which is preliminary data.</text>
</comment>
<dbReference type="GO" id="GO:0004553">
    <property type="term" value="F:hydrolase activity, hydrolyzing O-glycosyl compounds"/>
    <property type="evidence" value="ECO:0007669"/>
    <property type="project" value="InterPro"/>
</dbReference>
<evidence type="ECO:0000256" key="3">
    <source>
        <dbReference type="RuleBase" id="RU003679"/>
    </source>
</evidence>
<evidence type="ECO:0000256" key="4">
    <source>
        <dbReference type="SAM" id="SignalP"/>
    </source>
</evidence>
<evidence type="ECO:0000256" key="2">
    <source>
        <dbReference type="ARBA" id="ARBA00023295"/>
    </source>
</evidence>
<dbReference type="InterPro" id="IPR019801">
    <property type="entry name" value="Glyco_hydro_35_CS"/>
</dbReference>
<dbReference type="AlphaFoldDB" id="A0A8J2M342"/>
<keyword evidence="4" id="KW-0732">Signal</keyword>
<keyword evidence="9" id="KW-1185">Reference proteome</keyword>
<sequence length="681" mass="77196">MIKILIINLLLALVQGFHELPQSPSRAGLPTVYEHFASNGISTGLEARNGSVLFSLNDKPLKIISGAMHYFRIHPDLWRDRLRKLRATGANTVETYVAWNLHEPRKDDYDFGEGNNDMSAFLNITRYIEMAQEEDLLVLLRPGPYICSEWDFGGFPSWLQRDPNLLVRQYNRPYLDRVEKWFKVLLPQLVDLQFTRGGPIIGVQIENEYASFNAVSKKYIQFIVDLVRAIGFTNTLLFTSDGSYNGIRGTLPDQLFYTANFQGDPEWNLDLLLELQPNKPVMSMEFWSGWFDHWFEKHNYLSTAEFGDILDRIIGNKYNGSVNLYMFHGGTNFGFMAGANAGNANPRYFPDVTSYDYDAPLSESGDYTEKYKKAMEIIDKYEFPKLSRPLLPAESTKRAYSPVTPDKYLSYADIILQLPTEARTFYVNPTSMEDLNMNGGNGQSFGYLIHRKRAITKSGVVLKAGPVKDFAFVLVDGIIQPSSFSGEGDGRYWINSEKEVTFENVTEDWHDIDIFVECTGRVNFGRDVHFLQKKGLPNGNVTLDGVQTQGFDVFALEFKSAWIRSLKNFKPVQDTSTLSAPVIVHGTFEIPGTPGDTFINMEGWEKGIIFVNGFNIGRYWNVGPQRTLYVPAPLLCTGQNNLTVFEQLKPGNHISFQDNANLGEIGKKSEPQKFYSESNPA</sequence>
<dbReference type="GO" id="GO:0005975">
    <property type="term" value="P:carbohydrate metabolic process"/>
    <property type="evidence" value="ECO:0007669"/>
    <property type="project" value="InterPro"/>
</dbReference>
<gene>
    <name evidence="8" type="ORF">AFUS01_LOCUS42115</name>
</gene>
<feature type="domain" description="Beta-galactosidase galactose-binding" evidence="7">
    <location>
        <begin position="582"/>
        <end position="640"/>
    </location>
</feature>
<organism evidence="8 9">
    <name type="scientific">Allacma fusca</name>
    <dbReference type="NCBI Taxonomy" id="39272"/>
    <lineage>
        <taxon>Eukaryota</taxon>
        <taxon>Metazoa</taxon>
        <taxon>Ecdysozoa</taxon>
        <taxon>Arthropoda</taxon>
        <taxon>Hexapoda</taxon>
        <taxon>Collembola</taxon>
        <taxon>Symphypleona</taxon>
        <taxon>Sminthuridae</taxon>
        <taxon>Allacma</taxon>
    </lineage>
</organism>
<comment type="similarity">
    <text evidence="3">Belongs to the glycosyl hydrolase 35 family.</text>
</comment>
<dbReference type="Proteomes" id="UP000708208">
    <property type="component" value="Unassembled WGS sequence"/>
</dbReference>
<evidence type="ECO:0000313" key="9">
    <source>
        <dbReference type="Proteomes" id="UP000708208"/>
    </source>
</evidence>
<evidence type="ECO:0000259" key="6">
    <source>
        <dbReference type="Pfam" id="PF21317"/>
    </source>
</evidence>
<dbReference type="PROSITE" id="PS01182">
    <property type="entry name" value="GLYCOSYL_HYDROL_F35"/>
    <property type="match status" value="1"/>
</dbReference>
<feature type="chain" id="PRO_5035329042" description="Beta-galactosidase" evidence="4">
    <location>
        <begin position="17"/>
        <end position="681"/>
    </location>
</feature>
<dbReference type="InterPro" id="IPR048913">
    <property type="entry name" value="BetaGal_gal-bd"/>
</dbReference>
<feature type="signal peptide" evidence="4">
    <location>
        <begin position="1"/>
        <end position="16"/>
    </location>
</feature>
<dbReference type="EMBL" id="CAJVCH010565047">
    <property type="protein sequence ID" value="CAG7832431.1"/>
    <property type="molecule type" value="Genomic_DNA"/>
</dbReference>
<evidence type="ECO:0000259" key="5">
    <source>
        <dbReference type="Pfam" id="PF01301"/>
    </source>
</evidence>
<evidence type="ECO:0000259" key="7">
    <source>
        <dbReference type="Pfam" id="PF21467"/>
    </source>
</evidence>
<dbReference type="InterPro" id="IPR001944">
    <property type="entry name" value="Glycoside_Hdrlase_35"/>
</dbReference>
<dbReference type="OrthoDB" id="1657402at2759"/>
<protein>
    <recommendedName>
        <fullName evidence="10">Beta-galactosidase</fullName>
    </recommendedName>
</protein>
<feature type="domain" description="Glycoside hydrolase 35 catalytic" evidence="5">
    <location>
        <begin position="54"/>
        <end position="379"/>
    </location>
</feature>
<evidence type="ECO:0000256" key="1">
    <source>
        <dbReference type="ARBA" id="ARBA00022801"/>
    </source>
</evidence>
<evidence type="ECO:0008006" key="10">
    <source>
        <dbReference type="Google" id="ProtNLM"/>
    </source>
</evidence>
<keyword evidence="1" id="KW-0378">Hydrolase</keyword>
<dbReference type="Pfam" id="PF21467">
    <property type="entry name" value="BetaGal_gal-bd"/>
    <property type="match status" value="1"/>
</dbReference>
<dbReference type="Pfam" id="PF01301">
    <property type="entry name" value="Glyco_hydro_35"/>
    <property type="match status" value="1"/>
</dbReference>
<dbReference type="Pfam" id="PF21317">
    <property type="entry name" value="BetaGal_ABD_1"/>
    <property type="match status" value="1"/>
</dbReference>
<evidence type="ECO:0000313" key="8">
    <source>
        <dbReference type="EMBL" id="CAG7832431.1"/>
    </source>
</evidence>
<proteinExistence type="inferred from homology"/>
<reference evidence="8" key="1">
    <citation type="submission" date="2021-06" db="EMBL/GenBank/DDBJ databases">
        <authorList>
            <person name="Hodson N. C."/>
            <person name="Mongue J. A."/>
            <person name="Jaron S. K."/>
        </authorList>
    </citation>
    <scope>NUCLEOTIDE SEQUENCE</scope>
</reference>
<accession>A0A8J2M342</accession>